<proteinExistence type="predicted"/>
<sequence>MQRLFILLEILTVSLAKNCGYPNGTATTFKACTIDLNSRLLQIEKYKIDVDVSKYKTALFDSTYKWHSVPTLGLTSNIDGCVYSCPLLAGDNDLDVKVDLSGESGLILLIVGKNALQLLFYIKDLNNNELGCVYGQLKAVG</sequence>
<dbReference type="PANTHER" id="PTHR35573">
    <property type="entry name" value="PROTEIN CBG22129"/>
    <property type="match status" value="1"/>
</dbReference>
<keyword evidence="3" id="KW-1185">Reference proteome</keyword>
<dbReference type="EMBL" id="UXUI01010424">
    <property type="protein sequence ID" value="VDD95216.1"/>
    <property type="molecule type" value="Genomic_DNA"/>
</dbReference>
<reference evidence="4" key="1">
    <citation type="submission" date="2017-02" db="UniProtKB">
        <authorList>
            <consortium name="WormBaseParasite"/>
        </authorList>
    </citation>
    <scope>IDENTIFICATION</scope>
</reference>
<evidence type="ECO:0000313" key="4">
    <source>
        <dbReference type="WBParaSite" id="EVEC_0001062401-mRNA-1"/>
    </source>
</evidence>
<name>A0A0N4VIH1_ENTVE</name>
<keyword evidence="1" id="KW-0732">Signal</keyword>
<organism evidence="4">
    <name type="scientific">Enterobius vermicularis</name>
    <name type="common">Human pinworm</name>
    <dbReference type="NCBI Taxonomy" id="51028"/>
    <lineage>
        <taxon>Eukaryota</taxon>
        <taxon>Metazoa</taxon>
        <taxon>Ecdysozoa</taxon>
        <taxon>Nematoda</taxon>
        <taxon>Chromadorea</taxon>
        <taxon>Rhabditida</taxon>
        <taxon>Spirurina</taxon>
        <taxon>Oxyuridomorpha</taxon>
        <taxon>Oxyuroidea</taxon>
        <taxon>Oxyuridae</taxon>
        <taxon>Enterobius</taxon>
    </lineage>
</organism>
<protein>
    <submittedName>
        <fullName evidence="4">MD-2-related lipid-recognition domain-containing protein</fullName>
    </submittedName>
</protein>
<feature type="chain" id="PRO_5043122955" evidence="1">
    <location>
        <begin position="17"/>
        <end position="141"/>
    </location>
</feature>
<evidence type="ECO:0000256" key="1">
    <source>
        <dbReference type="SAM" id="SignalP"/>
    </source>
</evidence>
<feature type="signal peptide" evidence="1">
    <location>
        <begin position="1"/>
        <end position="16"/>
    </location>
</feature>
<dbReference type="AlphaFoldDB" id="A0A0N4VIH1"/>
<gene>
    <name evidence="2" type="ORF">EVEC_LOCUS9967</name>
</gene>
<reference evidence="2 3" key="2">
    <citation type="submission" date="2018-10" db="EMBL/GenBank/DDBJ databases">
        <authorList>
            <consortium name="Pathogen Informatics"/>
        </authorList>
    </citation>
    <scope>NUCLEOTIDE SEQUENCE [LARGE SCALE GENOMIC DNA]</scope>
</reference>
<dbReference type="WBParaSite" id="EVEC_0001062401-mRNA-1">
    <property type="protein sequence ID" value="EVEC_0001062401-mRNA-1"/>
    <property type="gene ID" value="EVEC_0001062401"/>
</dbReference>
<dbReference type="Proteomes" id="UP000274131">
    <property type="component" value="Unassembled WGS sequence"/>
</dbReference>
<evidence type="ECO:0000313" key="3">
    <source>
        <dbReference type="Proteomes" id="UP000274131"/>
    </source>
</evidence>
<accession>A0A0N4VIH1</accession>
<evidence type="ECO:0000313" key="2">
    <source>
        <dbReference type="EMBL" id="VDD95216.1"/>
    </source>
</evidence>